<dbReference type="EMBL" id="HF951689">
    <property type="protein sequence ID" value="CCW35776.1"/>
    <property type="molecule type" value="Genomic_DNA"/>
</dbReference>
<dbReference type="PATRIC" id="fig|1303518.3.peg.2026"/>
<gene>
    <name evidence="2" type="ORF">CCALI_01969</name>
</gene>
<proteinExistence type="predicted"/>
<dbReference type="InParanoid" id="S0EYX0"/>
<dbReference type="Proteomes" id="UP000014227">
    <property type="component" value="Chromosome I"/>
</dbReference>
<dbReference type="KEGG" id="ccz:CCALI_01969"/>
<evidence type="ECO:0000313" key="2">
    <source>
        <dbReference type="EMBL" id="CCW35776.1"/>
    </source>
</evidence>
<protein>
    <submittedName>
        <fullName evidence="2">Uncharacterized protein</fullName>
    </submittedName>
</protein>
<reference evidence="3" key="1">
    <citation type="submission" date="2013-03" db="EMBL/GenBank/DDBJ databases">
        <title>Genome sequence of Chthonomonas calidirosea, the first sequenced genome from the Armatimonadetes phylum (formally candidate division OP10).</title>
        <authorList>
            <person name="Lee K.C.Y."/>
            <person name="Morgan X.C."/>
            <person name="Dunfield P.F."/>
            <person name="Tamas I."/>
            <person name="Houghton K.M."/>
            <person name="Vyssotski M."/>
            <person name="Ryan J.L.J."/>
            <person name="Lagutin K."/>
            <person name="McDonald I.R."/>
            <person name="Stott M.B."/>
        </authorList>
    </citation>
    <scope>NUCLEOTIDE SEQUENCE [LARGE SCALE GENOMIC DNA]</scope>
    <source>
        <strain evidence="3">DSM 23976 / ICMP 18418 / T49</strain>
    </source>
</reference>
<evidence type="ECO:0000256" key="1">
    <source>
        <dbReference type="SAM" id="MobiDB-lite"/>
    </source>
</evidence>
<evidence type="ECO:0000313" key="3">
    <source>
        <dbReference type="Proteomes" id="UP000014227"/>
    </source>
</evidence>
<accession>S0EYX0</accession>
<dbReference type="RefSeq" id="WP_016483301.1">
    <property type="nucleotide sequence ID" value="NC_021487.1"/>
</dbReference>
<dbReference type="AlphaFoldDB" id="S0EYX0"/>
<sequence>MEQDEKALYLTEEEALGLLELALTSATEMNAEQRSALMKLTAFCREVWSRNTTRDGQQKLEKEPCSPYSSS</sequence>
<organism evidence="2 3">
    <name type="scientific">Chthonomonas calidirosea (strain DSM 23976 / ICMP 18418 / T49)</name>
    <dbReference type="NCBI Taxonomy" id="1303518"/>
    <lineage>
        <taxon>Bacteria</taxon>
        <taxon>Bacillati</taxon>
        <taxon>Armatimonadota</taxon>
        <taxon>Chthonomonadia</taxon>
        <taxon>Chthonomonadales</taxon>
        <taxon>Chthonomonadaceae</taxon>
        <taxon>Chthonomonas</taxon>
    </lineage>
</organism>
<feature type="compositionally biased region" description="Basic and acidic residues" evidence="1">
    <location>
        <begin position="52"/>
        <end position="64"/>
    </location>
</feature>
<keyword evidence="3" id="KW-1185">Reference proteome</keyword>
<feature type="region of interest" description="Disordered" evidence="1">
    <location>
        <begin position="51"/>
        <end position="71"/>
    </location>
</feature>
<name>S0EYX0_CHTCT</name>
<dbReference type="HOGENOM" id="CLU_2732720_0_0_0"/>